<dbReference type="GO" id="GO:0032259">
    <property type="term" value="P:methylation"/>
    <property type="evidence" value="ECO:0007669"/>
    <property type="project" value="UniProtKB-KW"/>
</dbReference>
<dbReference type="Gene3D" id="3.40.50.150">
    <property type="entry name" value="Vaccinia Virus protein VP39"/>
    <property type="match status" value="1"/>
</dbReference>
<sequence>MAEYHPLRTEDHDPTTSSYAELNAQAESRARECKIASVPNLSHVKLSDYESVYEPSDDTYLLLDAIGLDVDLGIYDGGGGGGAWGGKLQEEEEEEGGGGGEGRRRRHRRDDELERGDGGPERHDDVNNVNDDDDDVETITTLEIGCGTGVPTVYLGMRLREEDENTSRRRRRRRRVITHHVTDVNPNAIRIANLTAMRNGIPPSEFRARVCDLASDVINELDDGGGVVDVLIFNPPYVPTPNDEVGRDDGITACWAGGINGRVVLDRALPQLARLLSYPNGVAYVVVVDDNYPEEISRLMYERYGIVVIPWLRRRARNEYLTILRMTTTREYNMHRE</sequence>
<dbReference type="InterPro" id="IPR052190">
    <property type="entry name" value="Euk-Arch_PrmC-MTase"/>
</dbReference>
<evidence type="ECO:0000313" key="7">
    <source>
        <dbReference type="Proteomes" id="UP001530377"/>
    </source>
</evidence>
<keyword evidence="4" id="KW-0949">S-adenosyl-L-methionine</keyword>
<evidence type="ECO:0000256" key="4">
    <source>
        <dbReference type="ARBA" id="ARBA00022691"/>
    </source>
</evidence>
<dbReference type="InterPro" id="IPR029063">
    <property type="entry name" value="SAM-dependent_MTases_sf"/>
</dbReference>
<dbReference type="PROSITE" id="PS00092">
    <property type="entry name" value="N6_MTASE"/>
    <property type="match status" value="1"/>
</dbReference>
<dbReference type="PANTHER" id="PTHR45875">
    <property type="entry name" value="METHYLTRANSFERASE N6AMT1"/>
    <property type="match status" value="1"/>
</dbReference>
<keyword evidence="7" id="KW-1185">Reference proteome</keyword>
<feature type="region of interest" description="Disordered" evidence="5">
    <location>
        <begin position="84"/>
        <end position="133"/>
    </location>
</feature>
<name>A0ABD3RCI2_9STRA</name>
<comment type="similarity">
    <text evidence="1">Belongs to the eukaryotic/archaeal PrmC-related family.</text>
</comment>
<dbReference type="AlphaFoldDB" id="A0ABD3RCI2"/>
<protein>
    <submittedName>
        <fullName evidence="6">Uncharacterized protein</fullName>
    </submittedName>
</protein>
<evidence type="ECO:0000256" key="2">
    <source>
        <dbReference type="ARBA" id="ARBA00022603"/>
    </source>
</evidence>
<evidence type="ECO:0000313" key="6">
    <source>
        <dbReference type="EMBL" id="KAL3810649.1"/>
    </source>
</evidence>
<dbReference type="Proteomes" id="UP001530377">
    <property type="component" value="Unassembled WGS sequence"/>
</dbReference>
<keyword evidence="3" id="KW-0808">Transferase</keyword>
<feature type="compositionally biased region" description="Basic and acidic residues" evidence="5">
    <location>
        <begin position="109"/>
        <end position="126"/>
    </location>
</feature>
<dbReference type="InterPro" id="IPR002052">
    <property type="entry name" value="DNA_methylase_N6_adenine_CS"/>
</dbReference>
<dbReference type="GO" id="GO:0008168">
    <property type="term" value="F:methyltransferase activity"/>
    <property type="evidence" value="ECO:0007669"/>
    <property type="project" value="UniProtKB-KW"/>
</dbReference>
<accession>A0ABD3RCI2</accession>
<dbReference type="EMBL" id="JALLPB020000314">
    <property type="protein sequence ID" value="KAL3810649.1"/>
    <property type="molecule type" value="Genomic_DNA"/>
</dbReference>
<evidence type="ECO:0000256" key="5">
    <source>
        <dbReference type="SAM" id="MobiDB-lite"/>
    </source>
</evidence>
<proteinExistence type="inferred from homology"/>
<dbReference type="PANTHER" id="PTHR45875:SF1">
    <property type="entry name" value="METHYLTRANSFERASE N6AMT1"/>
    <property type="match status" value="1"/>
</dbReference>
<keyword evidence="2" id="KW-0489">Methyltransferase</keyword>
<comment type="caution">
    <text evidence="6">The sequence shown here is derived from an EMBL/GenBank/DDBJ whole genome shotgun (WGS) entry which is preliminary data.</text>
</comment>
<reference evidence="6 7" key="1">
    <citation type="submission" date="2024-10" db="EMBL/GenBank/DDBJ databases">
        <title>Updated reference genomes for cyclostephanoid diatoms.</title>
        <authorList>
            <person name="Roberts W.R."/>
            <person name="Alverson A.J."/>
        </authorList>
    </citation>
    <scope>NUCLEOTIDE SEQUENCE [LARGE SCALE GENOMIC DNA]</scope>
    <source>
        <strain evidence="6 7">AJA228-03</strain>
    </source>
</reference>
<evidence type="ECO:0000256" key="1">
    <source>
        <dbReference type="ARBA" id="ARBA00006149"/>
    </source>
</evidence>
<gene>
    <name evidence="6" type="ORF">ACHAXA_008173</name>
</gene>
<organism evidence="6 7">
    <name type="scientific">Cyclostephanos tholiformis</name>
    <dbReference type="NCBI Taxonomy" id="382380"/>
    <lineage>
        <taxon>Eukaryota</taxon>
        <taxon>Sar</taxon>
        <taxon>Stramenopiles</taxon>
        <taxon>Ochrophyta</taxon>
        <taxon>Bacillariophyta</taxon>
        <taxon>Coscinodiscophyceae</taxon>
        <taxon>Thalassiosirophycidae</taxon>
        <taxon>Stephanodiscales</taxon>
        <taxon>Stephanodiscaceae</taxon>
        <taxon>Cyclostephanos</taxon>
    </lineage>
</organism>
<evidence type="ECO:0000256" key="3">
    <source>
        <dbReference type="ARBA" id="ARBA00022679"/>
    </source>
</evidence>
<dbReference type="SUPFAM" id="SSF53335">
    <property type="entry name" value="S-adenosyl-L-methionine-dependent methyltransferases"/>
    <property type="match status" value="1"/>
</dbReference>